<proteinExistence type="predicted"/>
<keyword evidence="2" id="KW-1185">Reference proteome</keyword>
<evidence type="ECO:0000313" key="1">
    <source>
        <dbReference type="EMBL" id="MEP0866039.1"/>
    </source>
</evidence>
<evidence type="ECO:0000313" key="2">
    <source>
        <dbReference type="Proteomes" id="UP001442494"/>
    </source>
</evidence>
<sequence>MLTKSLDIFNRAAAELVYRVELVKHSGNLPPLSAKDMAIVDTLRQQGTCVTSLDALLSSNTPRLLKAAESLVPELPTSSYKKDRKYALASLNQIMNHPDIFLWGLLKKFLNIVENYIGVPVAYHGVSVRKDMLDGEQVGTRQWHIDIEDRRIVKMIVYFNDVNDEGGPYQYIPKQLTPRIRAFKKGYGFIEDKLIKNLVPESDWIPCTGSAGTVIFTDTCSIYHRGKVPVKSERVTMFFSYTSRRPKNPTYCKSGFSHEQLLEVSKALSQHWMARNAFLKPALR</sequence>
<gene>
    <name evidence="1" type="ORF">NDI37_16350</name>
</gene>
<dbReference type="Gene3D" id="2.60.120.620">
    <property type="entry name" value="q2cbj1_9rhob like domain"/>
    <property type="match status" value="1"/>
</dbReference>
<name>A0ABV0JRE0_9CYAN</name>
<dbReference type="EMBL" id="JAMPKK010000036">
    <property type="protein sequence ID" value="MEP0866039.1"/>
    <property type="molecule type" value="Genomic_DNA"/>
</dbReference>
<organism evidence="1 2">
    <name type="scientific">Funiculus sociatus GB2-A5</name>
    <dbReference type="NCBI Taxonomy" id="2933946"/>
    <lineage>
        <taxon>Bacteria</taxon>
        <taxon>Bacillati</taxon>
        <taxon>Cyanobacteriota</taxon>
        <taxon>Cyanophyceae</taxon>
        <taxon>Coleofasciculales</taxon>
        <taxon>Coleofasciculaceae</taxon>
        <taxon>Funiculus</taxon>
    </lineage>
</organism>
<accession>A0ABV0JRE0</accession>
<dbReference type="Proteomes" id="UP001442494">
    <property type="component" value="Unassembled WGS sequence"/>
</dbReference>
<comment type="caution">
    <text evidence="1">The sequence shown here is derived from an EMBL/GenBank/DDBJ whole genome shotgun (WGS) entry which is preliminary data.</text>
</comment>
<protein>
    <submittedName>
        <fullName evidence="1">2OG-Fe(II) oxygenase</fullName>
    </submittedName>
</protein>
<dbReference type="SUPFAM" id="SSF51197">
    <property type="entry name" value="Clavaminate synthase-like"/>
    <property type="match status" value="1"/>
</dbReference>
<reference evidence="1 2" key="1">
    <citation type="submission" date="2022-04" db="EMBL/GenBank/DDBJ databases">
        <title>Positive selection, recombination, and allopatry shape intraspecific diversity of widespread and dominant cyanobacteria.</title>
        <authorList>
            <person name="Wei J."/>
            <person name="Shu W."/>
            <person name="Hu C."/>
        </authorList>
    </citation>
    <scope>NUCLEOTIDE SEQUENCE [LARGE SCALE GENOMIC DNA]</scope>
    <source>
        <strain evidence="1 2">GB2-A5</strain>
    </source>
</reference>
<dbReference type="RefSeq" id="WP_190419514.1">
    <property type="nucleotide sequence ID" value="NZ_JAMPKK010000036.1"/>
</dbReference>